<comment type="catalytic activity">
    <reaction evidence="1">
        <text>Endonucleolytic cleavage of RNA, removing extra 3' nucleotides from tRNA precursor, generating 3' termini of tRNAs. A 3'-hydroxy group is left at the tRNA terminus and a 5'-phosphoryl group is left at the trailer molecule.</text>
        <dbReference type="EC" id="3.1.26.11"/>
    </reaction>
</comment>
<evidence type="ECO:0000256" key="23">
    <source>
        <dbReference type="ARBA" id="ARBA00047136"/>
    </source>
</evidence>
<evidence type="ECO:0000259" key="24">
    <source>
        <dbReference type="Pfam" id="PF13691"/>
    </source>
</evidence>
<keyword evidence="10" id="KW-0540">Nuclease</keyword>
<evidence type="ECO:0000256" key="19">
    <source>
        <dbReference type="ARBA" id="ARBA00030729"/>
    </source>
</evidence>
<dbReference type="Pfam" id="PF23023">
    <property type="entry name" value="Anti-Pycsar_Apyc1"/>
    <property type="match status" value="1"/>
</dbReference>
<evidence type="ECO:0000256" key="22">
    <source>
        <dbReference type="ARBA" id="ARBA00046098"/>
    </source>
</evidence>
<dbReference type="InterPro" id="IPR036866">
    <property type="entry name" value="RibonucZ/Hydroxyglut_hydro"/>
</dbReference>
<dbReference type="PANTHER" id="PTHR12553">
    <property type="entry name" value="ZINC PHOSPHODIESTERASE ELAC PROTEIN 2"/>
    <property type="match status" value="1"/>
</dbReference>
<evidence type="ECO:0000256" key="15">
    <source>
        <dbReference type="ARBA" id="ARBA00022946"/>
    </source>
</evidence>
<dbReference type="EMBL" id="KQ434869">
    <property type="protein sequence ID" value="KZC09291.1"/>
    <property type="molecule type" value="Genomic_DNA"/>
</dbReference>
<keyword evidence="17" id="KW-0539">Nucleus</keyword>
<keyword evidence="8" id="KW-0597">Phosphoprotein</keyword>
<dbReference type="AlphaFoldDB" id="A0A154PBR2"/>
<dbReference type="GO" id="GO:0046872">
    <property type="term" value="F:metal ion binding"/>
    <property type="evidence" value="ECO:0007669"/>
    <property type="project" value="UniProtKB-KW"/>
</dbReference>
<evidence type="ECO:0000256" key="1">
    <source>
        <dbReference type="ARBA" id="ARBA00000402"/>
    </source>
</evidence>
<evidence type="ECO:0000256" key="3">
    <source>
        <dbReference type="ARBA" id="ARBA00004123"/>
    </source>
</evidence>
<reference evidence="25 26" key="1">
    <citation type="submission" date="2015-07" db="EMBL/GenBank/DDBJ databases">
        <title>The genome of Dufourea novaeangliae.</title>
        <authorList>
            <person name="Pan H."/>
            <person name="Kapheim K."/>
        </authorList>
    </citation>
    <scope>NUCLEOTIDE SEQUENCE [LARGE SCALE GENOMIC DNA]</scope>
    <source>
        <strain evidence="25">0120121106</strain>
        <tissue evidence="25">Whole body</tissue>
    </source>
</reference>
<keyword evidence="11" id="KW-0479">Metal-binding</keyword>
<feature type="domain" description="tRNase Z endonuclease" evidence="24">
    <location>
        <begin position="11"/>
        <end position="59"/>
    </location>
</feature>
<evidence type="ECO:0000256" key="8">
    <source>
        <dbReference type="ARBA" id="ARBA00022553"/>
    </source>
</evidence>
<feature type="non-terminal residue" evidence="25">
    <location>
        <position position="1"/>
    </location>
</feature>
<evidence type="ECO:0000256" key="18">
    <source>
        <dbReference type="ARBA" id="ARBA00030689"/>
    </source>
</evidence>
<comment type="cofactor">
    <cofactor evidence="2">
        <name>Zn(2+)</name>
        <dbReference type="ChEBI" id="CHEBI:29105"/>
    </cofactor>
</comment>
<keyword evidence="13" id="KW-0378">Hydrolase</keyword>
<dbReference type="InterPro" id="IPR047151">
    <property type="entry name" value="RNZ2-like"/>
</dbReference>
<comment type="subunit">
    <text evidence="23">Homodimer. Interacts with PTCD1.</text>
</comment>
<keyword evidence="26" id="KW-1185">Reference proteome</keyword>
<accession>A0A154PBR2</accession>
<dbReference type="GO" id="GO:0042781">
    <property type="term" value="F:3'-tRNA processing endoribonuclease activity"/>
    <property type="evidence" value="ECO:0007669"/>
    <property type="project" value="UniProtKB-EC"/>
</dbReference>
<evidence type="ECO:0000256" key="5">
    <source>
        <dbReference type="ARBA" id="ARBA00007823"/>
    </source>
</evidence>
<keyword evidence="14" id="KW-0862">Zinc</keyword>
<dbReference type="STRING" id="178035.A0A154PBR2"/>
<comment type="function">
    <text evidence="22">Zinc phosphodiesterase, which displays mitochondrial tRNA 3'-processing endonuclease activity. Involved in tRNA maturation, by removing a 3'-trailer from precursor tRNA. Associates with mitochondrial DNA complexes at the nucleoids to initiate RNA processing and ribosome assembly.</text>
</comment>
<dbReference type="InterPro" id="IPR027794">
    <property type="entry name" value="tRNase_Z_dom"/>
</dbReference>
<dbReference type="Pfam" id="PF13691">
    <property type="entry name" value="Lactamase_B_4"/>
    <property type="match status" value="1"/>
</dbReference>
<dbReference type="OrthoDB" id="527344at2759"/>
<evidence type="ECO:0000313" key="25">
    <source>
        <dbReference type="EMBL" id="KZC09291.1"/>
    </source>
</evidence>
<evidence type="ECO:0000256" key="12">
    <source>
        <dbReference type="ARBA" id="ARBA00022759"/>
    </source>
</evidence>
<gene>
    <name evidence="25" type="ORF">WN55_11031</name>
</gene>
<evidence type="ECO:0000256" key="14">
    <source>
        <dbReference type="ARBA" id="ARBA00022833"/>
    </source>
</evidence>
<organism evidence="25 26">
    <name type="scientific">Dufourea novaeangliae</name>
    <name type="common">Sweat bee</name>
    <dbReference type="NCBI Taxonomy" id="178035"/>
    <lineage>
        <taxon>Eukaryota</taxon>
        <taxon>Metazoa</taxon>
        <taxon>Ecdysozoa</taxon>
        <taxon>Arthropoda</taxon>
        <taxon>Hexapoda</taxon>
        <taxon>Insecta</taxon>
        <taxon>Pterygota</taxon>
        <taxon>Neoptera</taxon>
        <taxon>Endopterygota</taxon>
        <taxon>Hymenoptera</taxon>
        <taxon>Apocrita</taxon>
        <taxon>Aculeata</taxon>
        <taxon>Apoidea</taxon>
        <taxon>Anthophila</taxon>
        <taxon>Halictidae</taxon>
        <taxon>Rophitinae</taxon>
        <taxon>Dufourea</taxon>
    </lineage>
</organism>
<keyword evidence="9" id="KW-0819">tRNA processing</keyword>
<evidence type="ECO:0000256" key="13">
    <source>
        <dbReference type="ARBA" id="ARBA00022801"/>
    </source>
</evidence>
<evidence type="ECO:0000256" key="11">
    <source>
        <dbReference type="ARBA" id="ARBA00022723"/>
    </source>
</evidence>
<evidence type="ECO:0000256" key="7">
    <source>
        <dbReference type="ARBA" id="ARBA00013357"/>
    </source>
</evidence>
<dbReference type="GO" id="GO:0005634">
    <property type="term" value="C:nucleus"/>
    <property type="evidence" value="ECO:0007669"/>
    <property type="project" value="UniProtKB-SubCell"/>
</dbReference>
<dbReference type="CDD" id="cd07718">
    <property type="entry name" value="RNaseZ_ELAC1_ELAC2-C-term-like_MBL-fold"/>
    <property type="match status" value="1"/>
</dbReference>
<evidence type="ECO:0000256" key="9">
    <source>
        <dbReference type="ARBA" id="ARBA00022694"/>
    </source>
</evidence>
<evidence type="ECO:0000256" key="10">
    <source>
        <dbReference type="ARBA" id="ARBA00022722"/>
    </source>
</evidence>
<evidence type="ECO:0000256" key="6">
    <source>
        <dbReference type="ARBA" id="ARBA00012477"/>
    </source>
</evidence>
<dbReference type="GO" id="GO:0042645">
    <property type="term" value="C:mitochondrial nucleoid"/>
    <property type="evidence" value="ECO:0007669"/>
    <property type="project" value="UniProtKB-ARBA"/>
</dbReference>
<dbReference type="SUPFAM" id="SSF56281">
    <property type="entry name" value="Metallo-hydrolase/oxidoreductase"/>
    <property type="match status" value="2"/>
</dbReference>
<keyword evidence="12" id="KW-0255">Endonuclease</keyword>
<evidence type="ECO:0000256" key="4">
    <source>
        <dbReference type="ARBA" id="ARBA00004305"/>
    </source>
</evidence>
<sequence>VVGSGAFGSPSSIFLSTDHTNYLFNCGETTLRLLQEHRLKVVKLEHIFITTFNWSNIGGLVGILLTLQEAGVDEIKIHTFGEIIEFLNSAKLFVYLPKLKVSYAPINELEPYNDDLVTIEYVSIAKHSNNPETCFLNETEKDQCYLNVNGKRVIDTTKTEENSMKIEKKLKTDKNILCYICEVKPKRGRLSVEKCLEYGVKVGPLYSILKKGLDVVTEGGKVVTSKDVCMPDGPKFSFIVVECPEEEYLESLVNHPKFLKYQNATPTEGDKLVCVFHITPDNIFNNSRYQDWIQKISPDTQHVILNSENFCMGNAAVYKQQFLFNMIHPEIFPLLSEDSLREDKETNSNNIQRGRTLQTLKIHPYHEELWTPKIYSEAQRYIDEVCQIDGFLDVMSNLKGQIIEKTAKLGLNNAYEYPRIVMLGTGSSVPNKVRNTSAIFLRITENNSILLDCGEGTVAQFVRFYGNSKVKNILRSLKAIYISHMHADHHMGLISLLQAREKVTNDKIYIIAPTQIQQWLSHYEQIEPISHLYTVINNVDFHVNGHRLAKYFEKMFYSSLNIKEMNTVFVKHCKNSFGIAITLKDNRKIVYSGDAMPSDTLINVGKNCDLLIHEATMEDKLKDMATMKYHSTTSQAINVGKSMNAKFILLTHFSQRYSKIPVFTTEQDNVGLAYDNMDIRLSHLPLLPLFYPCLKVMLSEHYEVVEKRTQKKDAVIA</sequence>
<keyword evidence="16" id="KW-0496">Mitochondrion</keyword>
<comment type="subcellular location">
    <subcellularLocation>
        <location evidence="4">Mitochondrion matrix</location>
    </subcellularLocation>
    <subcellularLocation>
        <location evidence="3">Nucleus</location>
    </subcellularLocation>
</comment>
<keyword evidence="15" id="KW-0809">Transit peptide</keyword>
<comment type="similarity">
    <text evidence="5">Belongs to the RNase Z family.</text>
</comment>
<name>A0A154PBR2_DUFNO</name>
<protein>
    <recommendedName>
        <fullName evidence="7">Zinc phosphodiesterase ELAC protein 2</fullName>
        <ecNumber evidence="6">3.1.26.11</ecNumber>
    </recommendedName>
    <alternativeName>
        <fullName evidence="21">ElaC homolog protein 2</fullName>
    </alternativeName>
    <alternativeName>
        <fullName evidence="19">Ribonuclease Z 2</fullName>
    </alternativeName>
    <alternativeName>
        <fullName evidence="20">tRNA 3 endonuclease 2</fullName>
    </alternativeName>
    <alternativeName>
        <fullName evidence="18">tRNase Z 2</fullName>
    </alternativeName>
</protein>
<dbReference type="PANTHER" id="PTHR12553:SF49">
    <property type="entry name" value="ZINC PHOSPHODIESTERASE ELAC PROTEIN 2"/>
    <property type="match status" value="1"/>
</dbReference>
<dbReference type="GO" id="GO:1990180">
    <property type="term" value="P:mitochondrial tRNA 3'-end processing"/>
    <property type="evidence" value="ECO:0007669"/>
    <property type="project" value="TreeGrafter"/>
</dbReference>
<evidence type="ECO:0000256" key="21">
    <source>
        <dbReference type="ARBA" id="ARBA00032616"/>
    </source>
</evidence>
<evidence type="ECO:0000256" key="20">
    <source>
        <dbReference type="ARBA" id="ARBA00032104"/>
    </source>
</evidence>
<dbReference type="EC" id="3.1.26.11" evidence="6"/>
<dbReference type="Proteomes" id="UP000076502">
    <property type="component" value="Unassembled WGS sequence"/>
</dbReference>
<dbReference type="FunFam" id="3.60.15.10:FF:000014">
    <property type="entry name" value="Zinc phosphodiesterase ELAC protein 2"/>
    <property type="match status" value="1"/>
</dbReference>
<evidence type="ECO:0000256" key="17">
    <source>
        <dbReference type="ARBA" id="ARBA00023242"/>
    </source>
</evidence>
<evidence type="ECO:0000256" key="16">
    <source>
        <dbReference type="ARBA" id="ARBA00023128"/>
    </source>
</evidence>
<evidence type="ECO:0000256" key="2">
    <source>
        <dbReference type="ARBA" id="ARBA00001947"/>
    </source>
</evidence>
<proteinExistence type="inferred from homology"/>
<evidence type="ECO:0000313" key="26">
    <source>
        <dbReference type="Proteomes" id="UP000076502"/>
    </source>
</evidence>
<dbReference type="Gene3D" id="3.60.15.10">
    <property type="entry name" value="Ribonuclease Z/Hydroxyacylglutathione hydrolase-like"/>
    <property type="match status" value="2"/>
</dbReference>